<dbReference type="GO" id="GO:0046872">
    <property type="term" value="F:metal ion binding"/>
    <property type="evidence" value="ECO:0007669"/>
    <property type="project" value="UniProtKB-KW"/>
</dbReference>
<protein>
    <submittedName>
        <fullName evidence="8">Exodeoxyribonuclease III</fullName>
    </submittedName>
</protein>
<dbReference type="GO" id="GO:0008311">
    <property type="term" value="F:double-stranded DNA 3'-5' DNA exonuclease activity"/>
    <property type="evidence" value="ECO:0007669"/>
    <property type="project" value="TreeGrafter"/>
</dbReference>
<dbReference type="SUPFAM" id="SSF56219">
    <property type="entry name" value="DNase I-like"/>
    <property type="match status" value="1"/>
</dbReference>
<dbReference type="EMBL" id="VVIQ01000004">
    <property type="protein sequence ID" value="MUL27788.1"/>
    <property type="molecule type" value="Genomic_DNA"/>
</dbReference>
<evidence type="ECO:0000256" key="5">
    <source>
        <dbReference type="PIRSR" id="PIRSR604808-2"/>
    </source>
</evidence>
<evidence type="ECO:0000256" key="4">
    <source>
        <dbReference type="ARBA" id="ARBA00022842"/>
    </source>
</evidence>
<dbReference type="AlphaFoldDB" id="A0A7C9HDX9"/>
<keyword evidence="5" id="KW-0464">Manganese</keyword>
<dbReference type="NCBIfam" id="TIGR00633">
    <property type="entry name" value="xth"/>
    <property type="match status" value="1"/>
</dbReference>
<dbReference type="PROSITE" id="PS51435">
    <property type="entry name" value="AP_NUCLEASE_F1_4"/>
    <property type="match status" value="1"/>
</dbReference>
<feature type="binding site" evidence="5">
    <location>
        <position position="145"/>
    </location>
    <ligand>
        <name>Mg(2+)</name>
        <dbReference type="ChEBI" id="CHEBI:18420"/>
        <label>1</label>
    </ligand>
</feature>
<dbReference type="PROSITE" id="PS00726">
    <property type="entry name" value="AP_NUCLEASE_F1_1"/>
    <property type="match status" value="1"/>
</dbReference>
<keyword evidence="4 5" id="KW-0460">Magnesium</keyword>
<feature type="site" description="Important for catalytic activity" evidence="6">
    <location>
        <position position="217"/>
    </location>
</feature>
<name>A0A7C9HDX9_9BACT</name>
<dbReference type="PANTHER" id="PTHR22748">
    <property type="entry name" value="AP ENDONUCLEASE"/>
    <property type="match status" value="1"/>
</dbReference>
<evidence type="ECO:0000259" key="7">
    <source>
        <dbReference type="Pfam" id="PF03372"/>
    </source>
</evidence>
<evidence type="ECO:0000256" key="6">
    <source>
        <dbReference type="PIRSR" id="PIRSR604808-3"/>
    </source>
</evidence>
<comment type="caution">
    <text evidence="8">The sequence shown here is derived from an EMBL/GenBank/DDBJ whole genome shotgun (WGS) entry which is preliminary data.</text>
</comment>
<dbReference type="PANTHER" id="PTHR22748:SF6">
    <property type="entry name" value="DNA-(APURINIC OR APYRIMIDINIC SITE) ENDONUCLEASE"/>
    <property type="match status" value="1"/>
</dbReference>
<dbReference type="InterPro" id="IPR005135">
    <property type="entry name" value="Endo/exonuclease/phosphatase"/>
</dbReference>
<feature type="site" description="Transition state stabilizer" evidence="6">
    <location>
        <position position="145"/>
    </location>
</feature>
<evidence type="ECO:0000256" key="1">
    <source>
        <dbReference type="ARBA" id="ARBA00007092"/>
    </source>
</evidence>
<dbReference type="GO" id="GO:0003677">
    <property type="term" value="F:DNA binding"/>
    <property type="evidence" value="ECO:0007669"/>
    <property type="project" value="InterPro"/>
</dbReference>
<dbReference type="Proteomes" id="UP000482295">
    <property type="component" value="Unassembled WGS sequence"/>
</dbReference>
<comment type="similarity">
    <text evidence="1">Belongs to the DNA repair enzymes AP/ExoA family.</text>
</comment>
<dbReference type="GO" id="GO:0006284">
    <property type="term" value="P:base-excision repair"/>
    <property type="evidence" value="ECO:0007669"/>
    <property type="project" value="TreeGrafter"/>
</dbReference>
<evidence type="ECO:0000256" key="3">
    <source>
        <dbReference type="ARBA" id="ARBA00022801"/>
    </source>
</evidence>
<dbReference type="Pfam" id="PF03372">
    <property type="entry name" value="Exo_endo_phos"/>
    <property type="match status" value="1"/>
</dbReference>
<dbReference type="GO" id="GO:0003906">
    <property type="term" value="F:DNA-(apurinic or apyrimidinic site) endonuclease activity"/>
    <property type="evidence" value="ECO:0007669"/>
    <property type="project" value="TreeGrafter"/>
</dbReference>
<keyword evidence="9" id="KW-1185">Reference proteome</keyword>
<reference evidence="8 9" key="1">
    <citation type="submission" date="2019-09" db="EMBL/GenBank/DDBJ databases">
        <title>Prevotella A2879 sp. nov., isolated from an abscess of a patient.</title>
        <authorList>
            <person name="Buhl M."/>
            <person name="Oberhettinger P."/>
        </authorList>
    </citation>
    <scope>NUCLEOTIDE SEQUENCE [LARGE SCALE GENOMIC DNA]</scope>
    <source>
        <strain evidence="8 9">A2879</strain>
    </source>
</reference>
<dbReference type="InterPro" id="IPR036691">
    <property type="entry name" value="Endo/exonu/phosph_ase_sf"/>
</dbReference>
<feature type="binding site" evidence="5">
    <location>
        <position position="34"/>
    </location>
    <ligand>
        <name>Mg(2+)</name>
        <dbReference type="ChEBI" id="CHEBI:18420"/>
        <label>1</label>
    </ligand>
</feature>
<proteinExistence type="inferred from homology"/>
<dbReference type="GO" id="GO:0008081">
    <property type="term" value="F:phosphoric diester hydrolase activity"/>
    <property type="evidence" value="ECO:0007669"/>
    <property type="project" value="TreeGrafter"/>
</dbReference>
<evidence type="ECO:0000313" key="8">
    <source>
        <dbReference type="EMBL" id="MUL27788.1"/>
    </source>
</evidence>
<dbReference type="Gene3D" id="3.60.10.10">
    <property type="entry name" value="Endonuclease/exonuclease/phosphatase"/>
    <property type="match status" value="1"/>
</dbReference>
<comment type="cofactor">
    <cofactor evidence="5">
        <name>Mg(2+)</name>
        <dbReference type="ChEBI" id="CHEBI:18420"/>
    </cofactor>
    <cofactor evidence="5">
        <name>Mn(2+)</name>
        <dbReference type="ChEBI" id="CHEBI:29035"/>
    </cofactor>
    <text evidence="5">Probably binds two magnesium or manganese ions per subunit.</text>
</comment>
<dbReference type="InterPro" id="IPR020847">
    <property type="entry name" value="AP_endonuclease_F1_BS"/>
</dbReference>
<sequence>MRIISWNIFGIRSAFSAFLSMLESWEPDIVCLQETKIKTIDACFNIVGYHQIWNEADDAAHLGTALFTKSLKQGNTLNDSFKGVYKREHIIVAELESVYVVGVYVPYAGKEQSTRMYRHDWFESFQHIIHQLQAHKPCIICGDFNIVQRDIDAFDNMSVKSTACFTRQEHIDFEHFMQAETLVDVYRYLHPDKQQEGFTYYPFGGEYRINKEGYRIDLFLISKQLMGKVVDCYPLQEVEGSCNVPLLLDINI</sequence>
<evidence type="ECO:0000313" key="9">
    <source>
        <dbReference type="Proteomes" id="UP000482295"/>
    </source>
</evidence>
<feature type="binding site" evidence="5">
    <location>
        <position position="143"/>
    </location>
    <ligand>
        <name>Mg(2+)</name>
        <dbReference type="ChEBI" id="CHEBI:18420"/>
        <label>1</label>
    </ligand>
</feature>
<organism evidence="8 9">
    <name type="scientific">Prevotella vespertina</name>
    <dbReference type="NCBI Taxonomy" id="2608404"/>
    <lineage>
        <taxon>Bacteria</taxon>
        <taxon>Pseudomonadati</taxon>
        <taxon>Bacteroidota</taxon>
        <taxon>Bacteroidia</taxon>
        <taxon>Bacteroidales</taxon>
        <taxon>Prevotellaceae</taxon>
        <taxon>Prevotella</taxon>
    </lineage>
</organism>
<keyword evidence="3" id="KW-0378">Hydrolase</keyword>
<feature type="binding site" evidence="5">
    <location>
        <position position="7"/>
    </location>
    <ligand>
        <name>Mg(2+)</name>
        <dbReference type="ChEBI" id="CHEBI:18420"/>
        <label>1</label>
    </ligand>
</feature>
<evidence type="ECO:0000256" key="2">
    <source>
        <dbReference type="ARBA" id="ARBA00022723"/>
    </source>
</evidence>
<dbReference type="RefSeq" id="WP_155715828.1">
    <property type="nucleotide sequence ID" value="NZ_VVIQ01000004.1"/>
</dbReference>
<accession>A0A7C9HDX9</accession>
<keyword evidence="2 5" id="KW-0479">Metal-binding</keyword>
<gene>
    <name evidence="8" type="ORF">F0475_05620</name>
</gene>
<feature type="domain" description="Endonuclease/exonuclease/phosphatase" evidence="7">
    <location>
        <begin position="4"/>
        <end position="234"/>
    </location>
</feature>
<dbReference type="InterPro" id="IPR004808">
    <property type="entry name" value="AP_endonuc_1"/>
</dbReference>